<accession>A0A382R680</accession>
<proteinExistence type="predicted"/>
<dbReference type="AlphaFoldDB" id="A0A382R680"/>
<gene>
    <name evidence="1" type="ORF">METZ01_LOCUS345529</name>
</gene>
<sequence length="318" mass="35805">MFKFSLDSLSTHIAAENESSLEIYNDLVAAYNKSLRTYPKDINIIGVYFIDILKLLSHTYFKAKEISLEIAPHYKYITRKLDTWPYIGYEDIKNGCDIESKKFGKGSSIKQSKLRLFLQDIVNAQYLLGRGFSKRLSLVSPKIDSGSNLLWLKAADFKTSLINLQSGWFSVPQLGDQLGLLNNLVSDIMENHHHPISPKLITSLLENHIKADCSEGDLNLKFEGDILLLRSGVELQNRMLSIAAIQQELPVINIMHGEAYGVYDEPIFSDFGEHMYSSGILGYGDGALAAQDTYTFGLKSHVKYIKSNGVNSLCYYRP</sequence>
<protein>
    <submittedName>
        <fullName evidence="1">Uncharacterized protein</fullName>
    </submittedName>
</protein>
<feature type="non-terminal residue" evidence="1">
    <location>
        <position position="318"/>
    </location>
</feature>
<dbReference type="EMBL" id="UINC01119098">
    <property type="protein sequence ID" value="SVC92675.1"/>
    <property type="molecule type" value="Genomic_DNA"/>
</dbReference>
<evidence type="ECO:0000313" key="1">
    <source>
        <dbReference type="EMBL" id="SVC92675.1"/>
    </source>
</evidence>
<name>A0A382R680_9ZZZZ</name>
<reference evidence="1" key="1">
    <citation type="submission" date="2018-05" db="EMBL/GenBank/DDBJ databases">
        <authorList>
            <person name="Lanie J.A."/>
            <person name="Ng W.-L."/>
            <person name="Kazmierczak K.M."/>
            <person name="Andrzejewski T.M."/>
            <person name="Davidsen T.M."/>
            <person name="Wayne K.J."/>
            <person name="Tettelin H."/>
            <person name="Glass J.I."/>
            <person name="Rusch D."/>
            <person name="Podicherti R."/>
            <person name="Tsui H.-C.T."/>
            <person name="Winkler M.E."/>
        </authorList>
    </citation>
    <scope>NUCLEOTIDE SEQUENCE</scope>
</reference>
<organism evidence="1">
    <name type="scientific">marine metagenome</name>
    <dbReference type="NCBI Taxonomy" id="408172"/>
    <lineage>
        <taxon>unclassified sequences</taxon>
        <taxon>metagenomes</taxon>
        <taxon>ecological metagenomes</taxon>
    </lineage>
</organism>